<dbReference type="AlphaFoldDB" id="A0A023BQQ2"/>
<dbReference type="STRING" id="1317122.ATO12_23015"/>
<evidence type="ECO:0000313" key="3">
    <source>
        <dbReference type="Proteomes" id="UP000023541"/>
    </source>
</evidence>
<protein>
    <submittedName>
        <fullName evidence="2">Uncharacterized protein</fullName>
    </submittedName>
</protein>
<keyword evidence="1" id="KW-0732">Signal</keyword>
<evidence type="ECO:0000256" key="1">
    <source>
        <dbReference type="SAM" id="SignalP"/>
    </source>
</evidence>
<proteinExistence type="predicted"/>
<keyword evidence="3" id="KW-1185">Reference proteome</keyword>
<dbReference type="EMBL" id="AQRA01000008">
    <property type="protein sequence ID" value="EZH72326.1"/>
    <property type="molecule type" value="Genomic_DNA"/>
</dbReference>
<organism evidence="2 3">
    <name type="scientific">Aquimarina atlantica</name>
    <dbReference type="NCBI Taxonomy" id="1317122"/>
    <lineage>
        <taxon>Bacteria</taxon>
        <taxon>Pseudomonadati</taxon>
        <taxon>Bacteroidota</taxon>
        <taxon>Flavobacteriia</taxon>
        <taxon>Flavobacteriales</taxon>
        <taxon>Flavobacteriaceae</taxon>
        <taxon>Aquimarina</taxon>
    </lineage>
</organism>
<sequence length="166" mass="18946">MINLRTISTTIGILLILITHTQCASSQQIDMKTPIVIKDVYFQKWVAGVEGGGSGFMLYIEVNSTSDVQLEYAYFKGKKIELGHKTSELVYVGHHTYPPRRQDLIMSDDPKKEFKNQLPAVEKKPLFELKDNECIVAYTKKGKKGYFKLNNVPEKELQAYPSRKSQ</sequence>
<feature type="chain" id="PRO_5001511859" evidence="1">
    <location>
        <begin position="25"/>
        <end position="166"/>
    </location>
</feature>
<evidence type="ECO:0000313" key="2">
    <source>
        <dbReference type="EMBL" id="EZH72326.1"/>
    </source>
</evidence>
<name>A0A023BQQ2_9FLAO</name>
<gene>
    <name evidence="2" type="ORF">ATO12_23015</name>
</gene>
<dbReference type="eggNOG" id="ENOG50331UH">
    <property type="taxonomic scope" value="Bacteria"/>
</dbReference>
<reference evidence="2 3" key="1">
    <citation type="submission" date="2014-04" db="EMBL/GenBank/DDBJ databases">
        <title>Aquimarina sp. 22II-S11-z7 Genome Sequencing.</title>
        <authorList>
            <person name="Lai Q."/>
        </authorList>
    </citation>
    <scope>NUCLEOTIDE SEQUENCE [LARGE SCALE GENOMIC DNA]</scope>
    <source>
        <strain evidence="2 3">22II-S11-z7</strain>
    </source>
</reference>
<dbReference type="Proteomes" id="UP000023541">
    <property type="component" value="Unassembled WGS sequence"/>
</dbReference>
<feature type="signal peptide" evidence="1">
    <location>
        <begin position="1"/>
        <end position="24"/>
    </location>
</feature>
<comment type="caution">
    <text evidence="2">The sequence shown here is derived from an EMBL/GenBank/DDBJ whole genome shotgun (WGS) entry which is preliminary data.</text>
</comment>
<accession>A0A023BQQ2</accession>